<feature type="domain" description="Phosphatase tensin-type" evidence="12">
    <location>
        <begin position="476"/>
        <end position="648"/>
    </location>
</feature>
<evidence type="ECO:0000256" key="1">
    <source>
        <dbReference type="ARBA" id="ARBA00004496"/>
    </source>
</evidence>
<evidence type="ECO:0000259" key="10">
    <source>
        <dbReference type="PROSITE" id="PS50056"/>
    </source>
</evidence>
<evidence type="ECO:0000313" key="14">
    <source>
        <dbReference type="EMBL" id="KAF4320509.1"/>
    </source>
</evidence>
<dbReference type="SUPFAM" id="SSF46938">
    <property type="entry name" value="CRAL/TRIO N-terminal domain"/>
    <property type="match status" value="1"/>
</dbReference>
<dbReference type="GO" id="GO:0008168">
    <property type="term" value="F:methyltransferase activity"/>
    <property type="evidence" value="ECO:0007669"/>
    <property type="project" value="UniProtKB-KW"/>
</dbReference>
<dbReference type="CDD" id="cd14509">
    <property type="entry name" value="PTP_PTEN"/>
    <property type="match status" value="1"/>
</dbReference>
<dbReference type="InterPro" id="IPR029021">
    <property type="entry name" value="Prot-tyrosine_phosphatase-like"/>
</dbReference>
<reference evidence="14" key="1">
    <citation type="journal article" date="2015" name="Genom Data">
        <title>Draft genome sequences of Phytophthora kernoviae and Phytophthora ramorum lineage EU2 from Scotland.</title>
        <authorList>
            <person name="Sambles C."/>
            <person name="Schlenzig A."/>
            <person name="O'Neill P."/>
            <person name="Grant M."/>
            <person name="Studholme D.J."/>
        </authorList>
    </citation>
    <scope>NUCLEOTIDE SEQUENCE</scope>
    <source>
        <strain evidence="14">00238/432</strain>
    </source>
</reference>
<comment type="subcellular location">
    <subcellularLocation>
        <location evidence="1">Cytoplasm</location>
    </subcellularLocation>
</comment>
<feature type="region of interest" description="Disordered" evidence="9">
    <location>
        <begin position="273"/>
        <end position="297"/>
    </location>
</feature>
<dbReference type="PROSITE" id="PS00092">
    <property type="entry name" value="N6_MTASE"/>
    <property type="match status" value="1"/>
</dbReference>
<dbReference type="InterPro" id="IPR000242">
    <property type="entry name" value="PTP_cat"/>
</dbReference>
<dbReference type="InterPro" id="IPR014020">
    <property type="entry name" value="Tensin_C2-dom"/>
</dbReference>
<dbReference type="Gene3D" id="3.90.190.10">
    <property type="entry name" value="Protein tyrosine phosphatase superfamily"/>
    <property type="match status" value="1"/>
</dbReference>
<evidence type="ECO:0000256" key="3">
    <source>
        <dbReference type="ARBA" id="ARBA00022490"/>
    </source>
</evidence>
<feature type="domain" description="C2 tensin-type" evidence="13">
    <location>
        <begin position="707"/>
        <end position="850"/>
    </location>
</feature>
<dbReference type="SUPFAM" id="SSF52799">
    <property type="entry name" value="(Phosphotyrosine protein) phosphatases II"/>
    <property type="match status" value="1"/>
</dbReference>
<evidence type="ECO:0008006" key="16">
    <source>
        <dbReference type="Google" id="ProtNLM"/>
    </source>
</evidence>
<dbReference type="InterPro" id="IPR001251">
    <property type="entry name" value="CRAL-TRIO_dom"/>
</dbReference>
<reference evidence="14" key="2">
    <citation type="submission" date="2020-02" db="EMBL/GenBank/DDBJ databases">
        <authorList>
            <person name="Studholme D.J."/>
        </authorList>
    </citation>
    <scope>NUCLEOTIDE SEQUENCE</scope>
    <source>
        <strain evidence="14">00238/432</strain>
    </source>
</reference>
<keyword evidence="7" id="KW-0904">Protein phosphatase</keyword>
<dbReference type="SUPFAM" id="SSF52087">
    <property type="entry name" value="CRAL/TRIO domain"/>
    <property type="match status" value="1"/>
</dbReference>
<dbReference type="InterPro" id="IPR036865">
    <property type="entry name" value="CRAL-TRIO_dom_sf"/>
</dbReference>
<dbReference type="GO" id="GO:0006629">
    <property type="term" value="P:lipid metabolic process"/>
    <property type="evidence" value="ECO:0007669"/>
    <property type="project" value="UniProtKB-KW"/>
</dbReference>
<proteinExistence type="inferred from homology"/>
<dbReference type="PROSITE" id="PS50056">
    <property type="entry name" value="TYR_PHOSPHATASE_2"/>
    <property type="match status" value="1"/>
</dbReference>
<evidence type="ECO:0000256" key="8">
    <source>
        <dbReference type="ARBA" id="ARBA00023098"/>
    </source>
</evidence>
<dbReference type="Pfam" id="PF00102">
    <property type="entry name" value="Y_phosphatase"/>
    <property type="match status" value="1"/>
</dbReference>
<comment type="similarity">
    <text evidence="2">Belongs to the PTEN phosphatase protein family.</text>
</comment>
<dbReference type="GO" id="GO:0016314">
    <property type="term" value="F:phosphatidylinositol-3,4,5-trisphosphate 3-phosphatase activity"/>
    <property type="evidence" value="ECO:0007669"/>
    <property type="project" value="TreeGrafter"/>
</dbReference>
<dbReference type="PROSITE" id="PS51181">
    <property type="entry name" value="PPASE_TENSIN"/>
    <property type="match status" value="1"/>
</dbReference>
<dbReference type="Gene3D" id="3.40.525.10">
    <property type="entry name" value="CRAL-TRIO lipid binding domain"/>
    <property type="match status" value="1"/>
</dbReference>
<protein>
    <recommendedName>
        <fullName evidence="16">Phosphatidylinositol-3,4,5-trisphosphate 3-phosphatase</fullName>
    </recommendedName>
</protein>
<feature type="domain" description="Tyrosine specific protein phosphatases" evidence="10">
    <location>
        <begin position="562"/>
        <end position="636"/>
    </location>
</feature>
<evidence type="ECO:0000313" key="15">
    <source>
        <dbReference type="Proteomes" id="UP000702964"/>
    </source>
</evidence>
<evidence type="ECO:0000256" key="2">
    <source>
        <dbReference type="ARBA" id="ARBA00007881"/>
    </source>
</evidence>
<dbReference type="InterPro" id="IPR035892">
    <property type="entry name" value="C2_domain_sf"/>
</dbReference>
<dbReference type="SUPFAM" id="SSF49562">
    <property type="entry name" value="C2 domain (Calcium/lipid-binding domain, CaLB)"/>
    <property type="match status" value="1"/>
</dbReference>
<keyword evidence="3" id="KW-0963">Cytoplasm</keyword>
<dbReference type="PROSITE" id="PS51182">
    <property type="entry name" value="C2_TENSIN"/>
    <property type="match status" value="1"/>
</dbReference>
<sequence length="863" mass="98756">MPPLRSDNQQSCEPYGVRVPRRYLVAENGNVAKATERYEATLAWRKEMKVDSVLAMPQIHYDTIKKHYTQFLHKHDKLGHPIYIEKLSSLNMPQLKKAGIGQDTLLRHYLFTMEFTLKYAAHQICPCDACASSDTQKMCIILDARGIGMRDMGGESFEFIRRCLGIMQRHYPQRSFKIFIVNVPSWFGMAWKGVKPLLNEATRAKTNILTERETAKALLKFIDADSLPVEYGGNCKCAGSCGTHSSYQLLQRALVKSVLQCKPFESKELIQTISRERSGGNRSSSEEELCSDMTAPSLPHPVKREMSATALDQFFRVGLMRSPGRSDSIPRRTRSFWQKFPEKEELNQYWYSTDTFDPKFSSEGDRFIPFDFHKPQDLPQDLLGTFDFIVIDPPFITREVWELYTESIKLLMRSKDSRILLTTIEENAVMINELLGCRARTFKPSIPHLVYHPAASRRHTGGLTNRLKHLVSKEKRRFSADGFDLDLTYVTQRLVALGYPAEKIEGIYRNHYRDVFRFFEQRHSGQYRVYNLCVERRYAPDEKFHGRVAEFGFEDHTPPPLAMFLPFCRDVHDWFESHPGNIVAVHCKAGKGRTGVMLSAYMIYSRLWRSAHGALEYFAAARSMKLEGVTILSQRRFVGYFGEMCRRAESAHHIETLGSYEDAEAHERAMTLAEYHSQWEQETQLASPRSSLCAMPRPHAEPVLPDRVNLALVAVVLCGVTANKKTNTGAAEWRVRVECGAIQPRAAVYDLPGNFQRQRCASIVDGSEDLELELQCNRVVVWDEVKVQLRRRSGGALGHFWFHTAFVSRVGEYFALNLAKSEIDKVAKDVKNGHKKFAPEFAVRLRFELATAQDMAKFEDATA</sequence>
<dbReference type="GO" id="GO:0005829">
    <property type="term" value="C:cytosol"/>
    <property type="evidence" value="ECO:0007669"/>
    <property type="project" value="TreeGrafter"/>
</dbReference>
<evidence type="ECO:0000259" key="11">
    <source>
        <dbReference type="PROSITE" id="PS50191"/>
    </source>
</evidence>
<evidence type="ECO:0000256" key="7">
    <source>
        <dbReference type="ARBA" id="ARBA00022912"/>
    </source>
</evidence>
<dbReference type="EMBL" id="AOFI03000150">
    <property type="protein sequence ID" value="KAF4320509.1"/>
    <property type="molecule type" value="Genomic_DNA"/>
</dbReference>
<keyword evidence="5" id="KW-0808">Transferase</keyword>
<organism evidence="14 15">
    <name type="scientific">Phytophthora kernoviae 00238/432</name>
    <dbReference type="NCBI Taxonomy" id="1284355"/>
    <lineage>
        <taxon>Eukaryota</taxon>
        <taxon>Sar</taxon>
        <taxon>Stramenopiles</taxon>
        <taxon>Oomycota</taxon>
        <taxon>Peronosporomycetes</taxon>
        <taxon>Peronosporales</taxon>
        <taxon>Peronosporaceae</taxon>
        <taxon>Phytophthora</taxon>
    </lineage>
</organism>
<dbReference type="PROSITE" id="PS50191">
    <property type="entry name" value="CRAL_TRIO"/>
    <property type="match status" value="1"/>
</dbReference>
<dbReference type="GO" id="GO:0003676">
    <property type="term" value="F:nucleic acid binding"/>
    <property type="evidence" value="ECO:0007669"/>
    <property type="project" value="InterPro"/>
</dbReference>
<dbReference type="AlphaFoldDB" id="A0A8J4SBB2"/>
<feature type="domain" description="CRAL-TRIO" evidence="11">
    <location>
        <begin position="60"/>
        <end position="239"/>
    </location>
</feature>
<dbReference type="InterPro" id="IPR041370">
    <property type="entry name" value="Mlase_EEF1AKMT1/ZCCHC4"/>
</dbReference>
<dbReference type="Pfam" id="PF10237">
    <property type="entry name" value="N6-adenineMlase"/>
    <property type="match status" value="1"/>
</dbReference>
<dbReference type="GO" id="GO:0032259">
    <property type="term" value="P:methylation"/>
    <property type="evidence" value="ECO:0007669"/>
    <property type="project" value="UniProtKB-KW"/>
</dbReference>
<keyword evidence="8" id="KW-0443">Lipid metabolism</keyword>
<keyword evidence="6" id="KW-0378">Hydrolase</keyword>
<dbReference type="InterPro" id="IPR016130">
    <property type="entry name" value="Tyr_Pase_AS"/>
</dbReference>
<dbReference type="Proteomes" id="UP000702964">
    <property type="component" value="Unassembled WGS sequence"/>
</dbReference>
<dbReference type="InterPro" id="IPR029023">
    <property type="entry name" value="Tensin_phosphatase"/>
</dbReference>
<dbReference type="SMART" id="SM00516">
    <property type="entry name" value="SEC14"/>
    <property type="match status" value="1"/>
</dbReference>
<evidence type="ECO:0000256" key="9">
    <source>
        <dbReference type="SAM" id="MobiDB-lite"/>
    </source>
</evidence>
<dbReference type="GO" id="GO:0004725">
    <property type="term" value="F:protein tyrosine phosphatase activity"/>
    <property type="evidence" value="ECO:0007669"/>
    <property type="project" value="InterPro"/>
</dbReference>
<dbReference type="CDD" id="cd00170">
    <property type="entry name" value="SEC14"/>
    <property type="match status" value="1"/>
</dbReference>
<dbReference type="InterPro" id="IPR002052">
    <property type="entry name" value="DNA_methylase_N6_adenine_CS"/>
</dbReference>
<dbReference type="Gene3D" id="2.60.40.1110">
    <property type="match status" value="1"/>
</dbReference>
<dbReference type="PANTHER" id="PTHR12305">
    <property type="entry name" value="PHOSPHATASE WITH HOMOLOGY TO TENSIN"/>
    <property type="match status" value="1"/>
</dbReference>
<dbReference type="PROSITE" id="PS00383">
    <property type="entry name" value="TYR_PHOSPHATASE_1"/>
    <property type="match status" value="1"/>
</dbReference>
<dbReference type="InterPro" id="IPR045101">
    <property type="entry name" value="PTP_PTEN"/>
</dbReference>
<dbReference type="InterPro" id="IPR051281">
    <property type="entry name" value="Dual-spec_lipid-protein_phosph"/>
</dbReference>
<dbReference type="InterPro" id="IPR036273">
    <property type="entry name" value="CRAL/TRIO_N_dom_sf"/>
</dbReference>
<keyword evidence="4" id="KW-0489">Methyltransferase</keyword>
<dbReference type="PANTHER" id="PTHR12305:SF60">
    <property type="entry name" value="PHOSPHATIDYLINOSITOL 3,4,5-TRISPHOSPHATE 3-PHOSPHATASE TPTE2-RELATED"/>
    <property type="match status" value="1"/>
</dbReference>
<accession>A0A8J4SBB2</accession>
<evidence type="ECO:0000256" key="4">
    <source>
        <dbReference type="ARBA" id="ARBA00022603"/>
    </source>
</evidence>
<gene>
    <name evidence="14" type="ORF">G195_006255</name>
</gene>
<name>A0A8J4SBB2_9STRA</name>
<evidence type="ECO:0000259" key="12">
    <source>
        <dbReference type="PROSITE" id="PS51181"/>
    </source>
</evidence>
<evidence type="ECO:0000256" key="5">
    <source>
        <dbReference type="ARBA" id="ARBA00022679"/>
    </source>
</evidence>
<dbReference type="Pfam" id="PF10409">
    <property type="entry name" value="PTEN_C2"/>
    <property type="match status" value="1"/>
</dbReference>
<dbReference type="Pfam" id="PF00650">
    <property type="entry name" value="CRAL_TRIO"/>
    <property type="match status" value="1"/>
</dbReference>
<evidence type="ECO:0000259" key="13">
    <source>
        <dbReference type="PROSITE" id="PS51182"/>
    </source>
</evidence>
<dbReference type="SMART" id="SM01326">
    <property type="entry name" value="PTEN_C2"/>
    <property type="match status" value="1"/>
</dbReference>
<comment type="caution">
    <text evidence="14">The sequence shown here is derived from an EMBL/GenBank/DDBJ whole genome shotgun (WGS) entry which is preliminary data.</text>
</comment>
<dbReference type="InterPro" id="IPR000387">
    <property type="entry name" value="Tyr_Pase_dom"/>
</dbReference>
<evidence type="ECO:0000256" key="6">
    <source>
        <dbReference type="ARBA" id="ARBA00022801"/>
    </source>
</evidence>